<comment type="catalytic activity">
    <reaction evidence="8 9">
        <text>(R)-4'-phosphopantetheine + ATP + H(+) = 3'-dephospho-CoA + diphosphate</text>
        <dbReference type="Rhea" id="RHEA:19801"/>
        <dbReference type="ChEBI" id="CHEBI:15378"/>
        <dbReference type="ChEBI" id="CHEBI:30616"/>
        <dbReference type="ChEBI" id="CHEBI:33019"/>
        <dbReference type="ChEBI" id="CHEBI:57328"/>
        <dbReference type="ChEBI" id="CHEBI:61723"/>
        <dbReference type="EC" id="2.7.7.3"/>
    </reaction>
</comment>
<dbReference type="HAMAP" id="MF_00151">
    <property type="entry name" value="PPAT_bact"/>
    <property type="match status" value="1"/>
</dbReference>
<reference evidence="11 12" key="1">
    <citation type="submission" date="2010-12" db="EMBL/GenBank/DDBJ databases">
        <authorList>
            <person name="Muzny D."/>
            <person name="Qin X."/>
            <person name="Deng J."/>
            <person name="Jiang H."/>
            <person name="Liu Y."/>
            <person name="Qu J."/>
            <person name="Song X.-Z."/>
            <person name="Zhang L."/>
            <person name="Thornton R."/>
            <person name="Coyle M."/>
            <person name="Francisco L."/>
            <person name="Jackson L."/>
            <person name="Javaid M."/>
            <person name="Korchina V."/>
            <person name="Kovar C."/>
            <person name="Mata R."/>
            <person name="Mathew T."/>
            <person name="Ngo R."/>
            <person name="Nguyen L."/>
            <person name="Nguyen N."/>
            <person name="Okwuonu G."/>
            <person name="Ongeri F."/>
            <person name="Pham C."/>
            <person name="Simmons D."/>
            <person name="Wilczek-Boney K."/>
            <person name="Hale W."/>
            <person name="Jakkamsetti A."/>
            <person name="Pham P."/>
            <person name="Ruth R."/>
            <person name="San Lucas F."/>
            <person name="Warren J."/>
            <person name="Zhang J."/>
            <person name="Zhao Z."/>
            <person name="Zhou C."/>
            <person name="Zhu D."/>
            <person name="Lee S."/>
            <person name="Bess C."/>
            <person name="Blankenburg K."/>
            <person name="Forbes L."/>
            <person name="Fu Q."/>
            <person name="Gubbala S."/>
            <person name="Hirani K."/>
            <person name="Jayaseelan J.C."/>
            <person name="Lara F."/>
            <person name="Munidasa M."/>
            <person name="Palculict T."/>
            <person name="Patil S."/>
            <person name="Pu L.-L."/>
            <person name="Saada N."/>
            <person name="Tang L."/>
            <person name="Weissenberger G."/>
            <person name="Zhu Y."/>
            <person name="Hemphill L."/>
            <person name="Shang Y."/>
            <person name="Youmans B."/>
            <person name="Ayvaz T."/>
            <person name="Ross M."/>
            <person name="Santibanez J."/>
            <person name="Aqrawi P."/>
            <person name="Gross S."/>
            <person name="Joshi V."/>
            <person name="Fowler G."/>
            <person name="Nazareth L."/>
            <person name="Reid J."/>
            <person name="Worley K."/>
            <person name="Petrosino J."/>
            <person name="Highlander S."/>
            <person name="Gibbs R."/>
        </authorList>
    </citation>
    <scope>NUCLEOTIDE SEQUENCE [LARGE SCALE GENOMIC DNA]</scope>
    <source>
        <strain evidence="12">DSM 15952 / CCUG 50447 / LMG 22039 / TP 1.5</strain>
    </source>
</reference>
<feature type="binding site" evidence="9">
    <location>
        <position position="76"/>
    </location>
    <ligand>
        <name>substrate</name>
    </ligand>
</feature>
<evidence type="ECO:0000256" key="2">
    <source>
        <dbReference type="ARBA" id="ARBA00022679"/>
    </source>
</evidence>
<protein>
    <recommendedName>
        <fullName evidence="9">Phosphopantetheine adenylyltransferase</fullName>
        <ecNumber evidence="9">2.7.7.3</ecNumber>
    </recommendedName>
    <alternativeName>
        <fullName evidence="9">Dephospho-CoA pyrophosphorylase</fullName>
    </alternativeName>
    <alternativeName>
        <fullName evidence="9">Pantetheine-phosphate adenylyltransferase</fullName>
        <shortName evidence="9">PPAT</shortName>
    </alternativeName>
</protein>
<keyword evidence="6 9" id="KW-0460">Magnesium</keyword>
<evidence type="ECO:0000259" key="10">
    <source>
        <dbReference type="Pfam" id="PF01467"/>
    </source>
</evidence>
<dbReference type="eggNOG" id="COG0669">
    <property type="taxonomic scope" value="Bacteria"/>
</dbReference>
<dbReference type="UniPathway" id="UPA00241">
    <property type="reaction ID" value="UER00355"/>
</dbReference>
<dbReference type="RefSeq" id="WP_007208215.1">
    <property type="nucleotide sequence ID" value="NZ_GL622241.1"/>
</dbReference>
<comment type="function">
    <text evidence="9">Reversibly transfers an adenylyl group from ATP to 4'-phosphopantetheine, yielding dephospho-CoA (dPCoA) and pyrophosphate.</text>
</comment>
<dbReference type="OrthoDB" id="9806661at2"/>
<dbReference type="EMBL" id="AEPV01000041">
    <property type="protein sequence ID" value="EFU74019.1"/>
    <property type="molecule type" value="Genomic_DNA"/>
</dbReference>
<dbReference type="CDD" id="cd02163">
    <property type="entry name" value="PPAT"/>
    <property type="match status" value="1"/>
</dbReference>
<comment type="subcellular location">
    <subcellularLocation>
        <location evidence="9">Cytoplasm</location>
    </subcellularLocation>
</comment>
<dbReference type="AlphaFoldDB" id="E6LFQ7"/>
<dbReference type="InterPro" id="IPR001980">
    <property type="entry name" value="PPAT"/>
</dbReference>
<dbReference type="PRINTS" id="PR01020">
    <property type="entry name" value="LPSBIOSNTHSS"/>
</dbReference>
<comment type="caution">
    <text evidence="11">The sequence shown here is derived from an EMBL/GenBank/DDBJ whole genome shotgun (WGS) entry which is preliminary data.</text>
</comment>
<dbReference type="NCBIfam" id="TIGR01510">
    <property type="entry name" value="coaD_prev_kdtB"/>
    <property type="match status" value="1"/>
</dbReference>
<dbReference type="InterPro" id="IPR014729">
    <property type="entry name" value="Rossmann-like_a/b/a_fold"/>
</dbReference>
<comment type="subunit">
    <text evidence="9">Homohexamer.</text>
</comment>
<proteinExistence type="inferred from homology"/>
<keyword evidence="1 9" id="KW-0963">Cytoplasm</keyword>
<accession>E6LFQ7</accession>
<keyword evidence="2 9" id="KW-0808">Transferase</keyword>
<dbReference type="GO" id="GO:0005524">
    <property type="term" value="F:ATP binding"/>
    <property type="evidence" value="ECO:0007669"/>
    <property type="project" value="UniProtKB-KW"/>
</dbReference>
<feature type="binding site" evidence="9">
    <location>
        <position position="43"/>
    </location>
    <ligand>
        <name>substrate</name>
    </ligand>
</feature>
<gene>
    <name evidence="9 11" type="primary">coaD</name>
    <name evidence="11" type="ORF">HMPREF9088_1197</name>
</gene>
<feature type="binding site" evidence="9">
    <location>
        <begin position="11"/>
        <end position="12"/>
    </location>
    <ligand>
        <name>ATP</name>
        <dbReference type="ChEBI" id="CHEBI:30616"/>
    </ligand>
</feature>
<feature type="binding site" evidence="9">
    <location>
        <position position="11"/>
    </location>
    <ligand>
        <name>substrate</name>
    </ligand>
</feature>
<dbReference type="STRING" id="888064.HMPREF9088_1197"/>
<evidence type="ECO:0000256" key="8">
    <source>
        <dbReference type="ARBA" id="ARBA00029346"/>
    </source>
</evidence>
<keyword evidence="5 9" id="KW-0067">ATP-binding</keyword>
<keyword evidence="7 9" id="KW-0173">Coenzyme A biosynthesis</keyword>
<feature type="domain" description="Cytidyltransferase-like" evidence="10">
    <location>
        <begin position="7"/>
        <end position="136"/>
    </location>
</feature>
<dbReference type="HOGENOM" id="CLU_100149_0_1_9"/>
<feature type="binding site" evidence="9">
    <location>
        <begin position="91"/>
        <end position="93"/>
    </location>
    <ligand>
        <name>ATP</name>
        <dbReference type="ChEBI" id="CHEBI:30616"/>
    </ligand>
</feature>
<evidence type="ECO:0000256" key="4">
    <source>
        <dbReference type="ARBA" id="ARBA00022741"/>
    </source>
</evidence>
<feature type="site" description="Transition state stabilizer" evidence="9">
    <location>
        <position position="19"/>
    </location>
</feature>
<sequence>MNKKIALFPGSFDPITLGHIDLIERASQLFDHLYVGVFQNTTKKSLFTKEEKMLLVKKSLEQYENVSVVSQEEELTVTYAKKIGADFLIRGIRNSKDFEYEKDIYALNQHLDDSIETVFLIANPKYEHVSSSMLKEILTFGGDVTAFLPDVVNQYIEKK</sequence>
<dbReference type="GO" id="GO:0005737">
    <property type="term" value="C:cytoplasm"/>
    <property type="evidence" value="ECO:0007669"/>
    <property type="project" value="UniProtKB-SubCell"/>
</dbReference>
<evidence type="ECO:0000256" key="5">
    <source>
        <dbReference type="ARBA" id="ARBA00022840"/>
    </source>
</evidence>
<keyword evidence="3 9" id="KW-0548">Nucleotidyltransferase</keyword>
<feature type="binding site" evidence="9">
    <location>
        <position position="19"/>
    </location>
    <ligand>
        <name>ATP</name>
        <dbReference type="ChEBI" id="CHEBI:30616"/>
    </ligand>
</feature>
<dbReference type="PANTHER" id="PTHR21342:SF1">
    <property type="entry name" value="PHOSPHOPANTETHEINE ADENYLYLTRANSFERASE"/>
    <property type="match status" value="1"/>
</dbReference>
<dbReference type="EC" id="2.7.7.3" evidence="9"/>
<comment type="similarity">
    <text evidence="9">Belongs to the bacterial CoaD family.</text>
</comment>
<dbReference type="PANTHER" id="PTHR21342">
    <property type="entry name" value="PHOSPHOPANTETHEINE ADENYLYLTRANSFERASE"/>
    <property type="match status" value="1"/>
</dbReference>
<keyword evidence="4 9" id="KW-0547">Nucleotide-binding</keyword>
<dbReference type="GO" id="GO:0004595">
    <property type="term" value="F:pantetheine-phosphate adenylyltransferase activity"/>
    <property type="evidence" value="ECO:0007669"/>
    <property type="project" value="UniProtKB-UniRule"/>
</dbReference>
<dbReference type="InterPro" id="IPR004821">
    <property type="entry name" value="Cyt_trans-like"/>
</dbReference>
<evidence type="ECO:0000256" key="7">
    <source>
        <dbReference type="ARBA" id="ARBA00022993"/>
    </source>
</evidence>
<dbReference type="Gene3D" id="3.40.50.620">
    <property type="entry name" value="HUPs"/>
    <property type="match status" value="1"/>
</dbReference>
<evidence type="ECO:0000256" key="1">
    <source>
        <dbReference type="ARBA" id="ARBA00022490"/>
    </source>
</evidence>
<dbReference type="GO" id="GO:0015937">
    <property type="term" value="P:coenzyme A biosynthetic process"/>
    <property type="evidence" value="ECO:0007669"/>
    <property type="project" value="UniProtKB-UniRule"/>
</dbReference>
<organism evidence="11 12">
    <name type="scientific">Enterococcus italicus (strain DSM 15952 / CCUG 50447 / LMG 22039 / TP 1.5)</name>
    <dbReference type="NCBI Taxonomy" id="888064"/>
    <lineage>
        <taxon>Bacteria</taxon>
        <taxon>Bacillati</taxon>
        <taxon>Bacillota</taxon>
        <taxon>Bacilli</taxon>
        <taxon>Lactobacillales</taxon>
        <taxon>Enterococcaceae</taxon>
        <taxon>Enterococcus</taxon>
    </lineage>
</organism>
<dbReference type="NCBIfam" id="TIGR00125">
    <property type="entry name" value="cyt_tran_rel"/>
    <property type="match status" value="1"/>
</dbReference>
<comment type="cofactor">
    <cofactor evidence="9">
        <name>Mg(2+)</name>
        <dbReference type="ChEBI" id="CHEBI:18420"/>
    </cofactor>
</comment>
<evidence type="ECO:0000256" key="3">
    <source>
        <dbReference type="ARBA" id="ARBA00022695"/>
    </source>
</evidence>
<evidence type="ECO:0000256" key="9">
    <source>
        <dbReference type="HAMAP-Rule" id="MF_00151"/>
    </source>
</evidence>
<keyword evidence="12" id="KW-1185">Reference proteome</keyword>
<feature type="binding site" evidence="9">
    <location>
        <begin position="126"/>
        <end position="132"/>
    </location>
    <ligand>
        <name>ATP</name>
        <dbReference type="ChEBI" id="CHEBI:30616"/>
    </ligand>
</feature>
<dbReference type="GeneID" id="302705806"/>
<feature type="binding site" evidence="9">
    <location>
        <position position="101"/>
    </location>
    <ligand>
        <name>ATP</name>
        <dbReference type="ChEBI" id="CHEBI:30616"/>
    </ligand>
</feature>
<evidence type="ECO:0000313" key="12">
    <source>
        <dbReference type="Proteomes" id="UP000010296"/>
    </source>
</evidence>
<dbReference type="SUPFAM" id="SSF52374">
    <property type="entry name" value="Nucleotidylyl transferase"/>
    <property type="match status" value="1"/>
</dbReference>
<evidence type="ECO:0000256" key="6">
    <source>
        <dbReference type="ARBA" id="ARBA00022842"/>
    </source>
</evidence>
<evidence type="ECO:0000313" key="11">
    <source>
        <dbReference type="EMBL" id="EFU74019.1"/>
    </source>
</evidence>
<name>E6LFQ7_ENTI1</name>
<feature type="binding site" evidence="9">
    <location>
        <position position="90"/>
    </location>
    <ligand>
        <name>substrate</name>
    </ligand>
</feature>
<comment type="pathway">
    <text evidence="9">Cofactor biosynthesis; coenzyme A biosynthesis; CoA from (R)-pantothenate: step 4/5.</text>
</comment>
<dbReference type="Proteomes" id="UP000010296">
    <property type="component" value="Unassembled WGS sequence"/>
</dbReference>
<dbReference type="Pfam" id="PF01467">
    <property type="entry name" value="CTP_transf_like"/>
    <property type="match status" value="1"/>
</dbReference>